<proteinExistence type="predicted"/>
<accession>A0ABY7ESR0</accession>
<evidence type="ECO:0000256" key="1">
    <source>
        <dbReference type="SAM" id="MobiDB-lite"/>
    </source>
</evidence>
<name>A0ABY7ESR0_MYAAR</name>
<keyword evidence="4" id="KW-1185">Reference proteome</keyword>
<evidence type="ECO:0000313" key="4">
    <source>
        <dbReference type="Proteomes" id="UP001164746"/>
    </source>
</evidence>
<dbReference type="InterPro" id="IPR028002">
    <property type="entry name" value="Myb_DNA-bind_5"/>
</dbReference>
<gene>
    <name evidence="3" type="ORF">MAR_027192</name>
</gene>
<organism evidence="3 4">
    <name type="scientific">Mya arenaria</name>
    <name type="common">Soft-shell clam</name>
    <dbReference type="NCBI Taxonomy" id="6604"/>
    <lineage>
        <taxon>Eukaryota</taxon>
        <taxon>Metazoa</taxon>
        <taxon>Spiralia</taxon>
        <taxon>Lophotrochozoa</taxon>
        <taxon>Mollusca</taxon>
        <taxon>Bivalvia</taxon>
        <taxon>Autobranchia</taxon>
        <taxon>Heteroconchia</taxon>
        <taxon>Euheterodonta</taxon>
        <taxon>Imparidentia</taxon>
        <taxon>Neoheterodontei</taxon>
        <taxon>Myida</taxon>
        <taxon>Myoidea</taxon>
        <taxon>Myidae</taxon>
        <taxon>Mya</taxon>
    </lineage>
</organism>
<dbReference type="PANTHER" id="PTHR23098">
    <property type="entry name" value="AGAP001331-PA-RELATED"/>
    <property type="match status" value="1"/>
</dbReference>
<dbReference type="Proteomes" id="UP001164746">
    <property type="component" value="Chromosome 8"/>
</dbReference>
<reference evidence="3" key="1">
    <citation type="submission" date="2022-11" db="EMBL/GenBank/DDBJ databases">
        <title>Centuries of genome instability and evolution in soft-shell clam transmissible cancer (bioRxiv).</title>
        <authorList>
            <person name="Hart S.F.M."/>
            <person name="Yonemitsu M.A."/>
            <person name="Giersch R.M."/>
            <person name="Beal B.F."/>
            <person name="Arriagada G."/>
            <person name="Davis B.W."/>
            <person name="Ostrander E.A."/>
            <person name="Goff S.P."/>
            <person name="Metzger M.J."/>
        </authorList>
    </citation>
    <scope>NUCLEOTIDE SEQUENCE</scope>
    <source>
        <strain evidence="3">MELC-2E11</strain>
        <tissue evidence="3">Siphon/mantle</tissue>
    </source>
</reference>
<dbReference type="PANTHER" id="PTHR23098:SF16">
    <property type="entry name" value="REGULATORY PROTEIN ZESTE"/>
    <property type="match status" value="1"/>
</dbReference>
<protein>
    <recommendedName>
        <fullName evidence="2">Myb/SANT-like DNA-binding domain-containing protein</fullName>
    </recommendedName>
</protein>
<feature type="domain" description="Myb/SANT-like DNA-binding" evidence="2">
    <location>
        <begin position="10"/>
        <end position="86"/>
    </location>
</feature>
<dbReference type="EMBL" id="CP111019">
    <property type="protein sequence ID" value="WAR13012.1"/>
    <property type="molecule type" value="Genomic_DNA"/>
</dbReference>
<feature type="compositionally biased region" description="Basic residues" evidence="1">
    <location>
        <begin position="80"/>
        <end position="91"/>
    </location>
</feature>
<evidence type="ECO:0000313" key="3">
    <source>
        <dbReference type="EMBL" id="WAR13012.1"/>
    </source>
</evidence>
<dbReference type="Pfam" id="PF13873">
    <property type="entry name" value="Myb_DNA-bind_5"/>
    <property type="match status" value="1"/>
</dbReference>
<sequence>MSSSTKKARRKENWCQEEAEILRKSYVEFSSELGGNLSLTSAVKQKTWKCIQERVNSQGIGPCKRSIEDCKRKLKTDFKRRQRRSRQRAAIKKSSSREPSYSAEPDQPFSHNIAETIKVMTECVLPLASMQIESLIGDQSTTPTDNRDERFSEIPSTSNLERLLQHQNELLEQILHQQKMKNDILLYISDNLNCDSASVPQHHTL</sequence>
<feature type="region of interest" description="Disordered" evidence="1">
    <location>
        <begin position="78"/>
        <end position="108"/>
    </location>
</feature>
<evidence type="ECO:0000259" key="2">
    <source>
        <dbReference type="Pfam" id="PF13873"/>
    </source>
</evidence>